<evidence type="ECO:0000313" key="8">
    <source>
        <dbReference type="EMBL" id="CAJ1377698.1"/>
    </source>
</evidence>
<dbReference type="Gene3D" id="3.20.20.80">
    <property type="entry name" value="Glycosidases"/>
    <property type="match status" value="1"/>
</dbReference>
<dbReference type="Proteomes" id="UP001178507">
    <property type="component" value="Unassembled WGS sequence"/>
</dbReference>
<dbReference type="AlphaFoldDB" id="A0AA36MRQ6"/>
<name>A0AA36MRQ6_9DINO</name>
<evidence type="ECO:0000313" key="9">
    <source>
        <dbReference type="Proteomes" id="UP001178507"/>
    </source>
</evidence>
<dbReference type="InterPro" id="IPR025705">
    <property type="entry name" value="Beta_hexosaminidase_sua/sub"/>
</dbReference>
<dbReference type="InterPro" id="IPR017853">
    <property type="entry name" value="GH"/>
</dbReference>
<dbReference type="GO" id="GO:0016020">
    <property type="term" value="C:membrane"/>
    <property type="evidence" value="ECO:0007669"/>
    <property type="project" value="TreeGrafter"/>
</dbReference>
<dbReference type="SUPFAM" id="SSF51445">
    <property type="entry name" value="(Trans)glycosidases"/>
    <property type="match status" value="1"/>
</dbReference>
<reference evidence="8" key="1">
    <citation type="submission" date="2023-08" db="EMBL/GenBank/DDBJ databases">
        <authorList>
            <person name="Chen Y."/>
            <person name="Shah S."/>
            <person name="Dougan E. K."/>
            <person name="Thang M."/>
            <person name="Chan C."/>
        </authorList>
    </citation>
    <scope>NUCLEOTIDE SEQUENCE</scope>
</reference>
<protein>
    <recommendedName>
        <fullName evidence="3">beta-N-acetylhexosaminidase</fullName>
        <ecNumber evidence="3">3.2.1.52</ecNumber>
    </recommendedName>
</protein>
<comment type="similarity">
    <text evidence="2">Belongs to the glycosyl hydrolase 20 family.</text>
</comment>
<keyword evidence="6" id="KW-0732">Signal</keyword>
<keyword evidence="9" id="KW-1185">Reference proteome</keyword>
<evidence type="ECO:0000256" key="2">
    <source>
        <dbReference type="ARBA" id="ARBA00006285"/>
    </source>
</evidence>
<proteinExistence type="inferred from homology"/>
<organism evidence="8 9">
    <name type="scientific">Effrenium voratum</name>
    <dbReference type="NCBI Taxonomy" id="2562239"/>
    <lineage>
        <taxon>Eukaryota</taxon>
        <taxon>Sar</taxon>
        <taxon>Alveolata</taxon>
        <taxon>Dinophyceae</taxon>
        <taxon>Suessiales</taxon>
        <taxon>Symbiodiniaceae</taxon>
        <taxon>Effrenium</taxon>
    </lineage>
</organism>
<keyword evidence="4" id="KW-0378">Hydrolase</keyword>
<gene>
    <name evidence="8" type="ORF">EVOR1521_LOCUS6429</name>
</gene>
<accession>A0AA36MRQ6</accession>
<evidence type="ECO:0000256" key="5">
    <source>
        <dbReference type="PIRSR" id="PIRSR625705-1"/>
    </source>
</evidence>
<evidence type="ECO:0000256" key="6">
    <source>
        <dbReference type="SAM" id="SignalP"/>
    </source>
</evidence>
<dbReference type="PRINTS" id="PR00738">
    <property type="entry name" value="GLHYDRLASE20"/>
</dbReference>
<dbReference type="GO" id="GO:0030203">
    <property type="term" value="P:glycosaminoglycan metabolic process"/>
    <property type="evidence" value="ECO:0007669"/>
    <property type="project" value="TreeGrafter"/>
</dbReference>
<dbReference type="GO" id="GO:0005975">
    <property type="term" value="P:carbohydrate metabolic process"/>
    <property type="evidence" value="ECO:0007669"/>
    <property type="project" value="InterPro"/>
</dbReference>
<dbReference type="EC" id="3.2.1.52" evidence="3"/>
<feature type="signal peptide" evidence="6">
    <location>
        <begin position="1"/>
        <end position="15"/>
    </location>
</feature>
<feature type="chain" id="PRO_5041421526" description="beta-N-acetylhexosaminidase" evidence="6">
    <location>
        <begin position="16"/>
        <end position="537"/>
    </location>
</feature>
<dbReference type="EMBL" id="CAUJNA010000480">
    <property type="protein sequence ID" value="CAJ1377698.1"/>
    <property type="molecule type" value="Genomic_DNA"/>
</dbReference>
<dbReference type="GO" id="GO:0004563">
    <property type="term" value="F:beta-N-acetylhexosaminidase activity"/>
    <property type="evidence" value="ECO:0007669"/>
    <property type="project" value="UniProtKB-EC"/>
</dbReference>
<evidence type="ECO:0000256" key="3">
    <source>
        <dbReference type="ARBA" id="ARBA00012663"/>
    </source>
</evidence>
<comment type="catalytic activity">
    <reaction evidence="1">
        <text>Hydrolysis of terminal non-reducing N-acetyl-D-hexosamine residues in N-acetyl-beta-D-hexosaminides.</text>
        <dbReference type="EC" id="3.2.1.52"/>
    </reaction>
</comment>
<dbReference type="InterPro" id="IPR015883">
    <property type="entry name" value="Glyco_hydro_20_cat"/>
</dbReference>
<dbReference type="PANTHER" id="PTHR22600:SF57">
    <property type="entry name" value="BETA-N-ACETYLHEXOSAMINIDASE"/>
    <property type="match status" value="1"/>
</dbReference>
<dbReference type="Pfam" id="PF00728">
    <property type="entry name" value="Glyco_hydro_20"/>
    <property type="match status" value="1"/>
</dbReference>
<dbReference type="PANTHER" id="PTHR22600">
    <property type="entry name" value="BETA-HEXOSAMINIDASE"/>
    <property type="match status" value="1"/>
</dbReference>
<evidence type="ECO:0000256" key="1">
    <source>
        <dbReference type="ARBA" id="ARBA00001231"/>
    </source>
</evidence>
<comment type="caution">
    <text evidence="8">The sequence shown here is derived from an EMBL/GenBank/DDBJ whole genome shotgun (WGS) entry which is preliminary data.</text>
</comment>
<sequence>MTLAIHALCWAGAWAAQSAPFTASVQVVADEDARGSVVVLTVANAADGPAVAGWRLCFTWLKATVLVHPSAVSRSGSYVCLPEEPLLAPGATRALALQLGAPAMRHASDLPKGLHLVVGDSVHDVALAAPAEGQVRFTGAPGLAFAGIPQPREVALATGDGFALQGLHAPLEVEVASPLARDAAELLGEWLQRWPPGAPLATSAGSGSARRLLRLAEVAGIEEEGYELYIQAEVREVVSYAKRLGITVVPEVDVPGHCYAAIRALPELLGNTLRKSRARSVQGFERNVLNPAVEATYVFLETVFSEVLELFEGPIHVGMDEVPRGAWSADPVEEERLLAQLASWLQQFLQNRSVLAWQEAFSGQSGIAPDAAQRPAALAWKEDERFAVHAANGGLDVVLCPAHFLYLDIVQSLDFDERGLYWAAPVLPLHRVYGYEPLERLRRLGLAKEAEQRVLGVQANLWTETVDSEERAQEMLFPRLLAVAELAWSAPQAKVWENFKWKLAPSLLWLSQDANLSRWGKSCGVVAGDDFMRAACG</sequence>
<feature type="active site" description="Proton donor" evidence="5">
    <location>
        <position position="321"/>
    </location>
</feature>
<evidence type="ECO:0000259" key="7">
    <source>
        <dbReference type="Pfam" id="PF00728"/>
    </source>
</evidence>
<evidence type="ECO:0000256" key="4">
    <source>
        <dbReference type="ARBA" id="ARBA00022801"/>
    </source>
</evidence>
<feature type="domain" description="Glycoside hydrolase family 20 catalytic" evidence="7">
    <location>
        <begin position="217"/>
        <end position="490"/>
    </location>
</feature>